<accession>A0ABX6QRU8</accession>
<proteinExistence type="predicted"/>
<dbReference type="Proteomes" id="UP000308530">
    <property type="component" value="Chromosome"/>
</dbReference>
<name>A0ABX6QRU8_9HYPH</name>
<dbReference type="EMBL" id="CP058350">
    <property type="protein sequence ID" value="QLF71229.1"/>
    <property type="molecule type" value="Genomic_DNA"/>
</dbReference>
<keyword evidence="1" id="KW-0812">Transmembrane</keyword>
<organism evidence="2 3">
    <name type="scientific">Peteryoungia desertarenae</name>
    <dbReference type="NCBI Taxonomy" id="1813451"/>
    <lineage>
        <taxon>Bacteria</taxon>
        <taxon>Pseudomonadati</taxon>
        <taxon>Pseudomonadota</taxon>
        <taxon>Alphaproteobacteria</taxon>
        <taxon>Hyphomicrobiales</taxon>
        <taxon>Rhizobiaceae</taxon>
        <taxon>Peteryoungia</taxon>
    </lineage>
</organism>
<gene>
    <name evidence="2" type="ORF">FE840_001910</name>
</gene>
<reference evidence="2 3" key="1">
    <citation type="submission" date="2020-06" db="EMBL/GenBank/DDBJ databases">
        <title>Genome sequence of Rhizobium sp strain ADMK78.</title>
        <authorList>
            <person name="Rahi P."/>
        </authorList>
    </citation>
    <scope>NUCLEOTIDE SEQUENCE [LARGE SCALE GENOMIC DNA]</scope>
    <source>
        <strain evidence="2 3">ADMK78</strain>
    </source>
</reference>
<sequence length="86" mass="9887">MTILDPTHPFFKPLWRRVLSVLLPGVWAAVEYYNGATGWAIMFFAASAYAAYELLFMYDHTMKKAAEKVEADRARLAAEAERRDEE</sequence>
<keyword evidence="3" id="KW-1185">Reference proteome</keyword>
<evidence type="ECO:0000313" key="2">
    <source>
        <dbReference type="EMBL" id="QLF71229.1"/>
    </source>
</evidence>
<keyword evidence="1" id="KW-1133">Transmembrane helix</keyword>
<protein>
    <recommendedName>
        <fullName evidence="4">DUF3329 domain-containing protein</fullName>
    </recommendedName>
</protein>
<evidence type="ECO:0000313" key="3">
    <source>
        <dbReference type="Proteomes" id="UP000308530"/>
    </source>
</evidence>
<keyword evidence="1" id="KW-0472">Membrane</keyword>
<feature type="transmembrane region" description="Helical" evidence="1">
    <location>
        <begin position="38"/>
        <end position="58"/>
    </location>
</feature>
<evidence type="ECO:0000256" key="1">
    <source>
        <dbReference type="SAM" id="Phobius"/>
    </source>
</evidence>
<evidence type="ECO:0008006" key="4">
    <source>
        <dbReference type="Google" id="ProtNLM"/>
    </source>
</evidence>